<dbReference type="Gene3D" id="1.25.40.10">
    <property type="entry name" value="Tetratricopeptide repeat domain"/>
    <property type="match status" value="1"/>
</dbReference>
<dbReference type="PANTHER" id="PTHR15696:SF0">
    <property type="entry name" value="TELOMERASE-BINDING PROTEIN EST1A"/>
    <property type="match status" value="1"/>
</dbReference>
<sequence length="843" mass="96330">MDHHKPELKVVINTKKQMMALIYSKGILDNEILELYRKIRTGYEHTLLNTNQKAELQEVEYHLWRLHYQLIDELRKKIKQRSYNNSENTNNDNPPVDVINSESTSDNGLNGFFSFLSEADEFYKKLIVKLRENCGTICVEHTCHRLLICLGDLARYNEIVKKSDACVWSTSAMYYLEATRTWPDSGNPHNQLALLATYVGDAFLALYHCVRSLAVKEPFPDAWRNIMLLFEENRSTKLPSFFSEMKLDFLNPSKKSYLQNTTHDDNYNNRKLENPGSVWYEKSDLWPLLVRTLSFLLIRSSLDEFPCSLASALHCLEALLEIDDMELTVSLESYKSLDSSRRGPYRAIHLVSIFIFIVHSLTESPERDNQETYSELKPFAIFATFICMGRLTERCLNSNNPDICPLLPAVLVFTEWLAGAVETVETFDMDERVKNALSYFYGTLTDLLDRTKKNGHETAFDNTLLWEDHELRGFYPLTHVHQTLDFESHHDWTNYYNHSKTESRLQRMFHAAKRIADVSKSFRLVNPAKPTKNFDRSKVDELREPGEEVIVFKPITRRNSAPVYISEPKTGPAHPRKTQQTEEWLRRATSLSAGPKMEDTDSFSFHSTAHSTGPPSLSSWNIELENGPNGSIKPKLSPIDEIISTSLVDLSVHESPPFATPAPSAPLLPDDTLWSRADPSFDADGILGAAPITNGYPVGRSATRPPVVFVDGYPPFLGMSSSEWLYRYRNSQNMAGNQLSPIRLNGPSYMNFQSNEFSSYDLRDQWGNQFVSSPMTYLGSPSQLYADSSVGYGVEGQKRDTKYVVGYQRSFPYEEPTLLQYLKEKERQLQPGPQLRGPSFTGN</sequence>
<dbReference type="InterPro" id="IPR011990">
    <property type="entry name" value="TPR-like_helical_dom_sf"/>
</dbReference>
<evidence type="ECO:0000256" key="1">
    <source>
        <dbReference type="SAM" id="MobiDB-lite"/>
    </source>
</evidence>
<gene>
    <name evidence="3" type="ORF">CASFOL_014257</name>
</gene>
<dbReference type="Pfam" id="PF10373">
    <property type="entry name" value="EST1_DNA_bind"/>
    <property type="match status" value="1"/>
</dbReference>
<protein>
    <recommendedName>
        <fullName evidence="2">DNA/RNA-binding domain-containing protein</fullName>
    </recommendedName>
</protein>
<evidence type="ECO:0000313" key="4">
    <source>
        <dbReference type="Proteomes" id="UP001632038"/>
    </source>
</evidence>
<dbReference type="InterPro" id="IPR045153">
    <property type="entry name" value="Est1/Ebs1-like"/>
</dbReference>
<dbReference type="InterPro" id="IPR018834">
    <property type="entry name" value="DNA/RNA-bd_Est1-type"/>
</dbReference>
<dbReference type="PANTHER" id="PTHR15696">
    <property type="entry name" value="SMG-7 SUPPRESSOR WITH MORPHOLOGICAL EFFECT ON GENITALIA PROTEIN 7"/>
    <property type="match status" value="1"/>
</dbReference>
<evidence type="ECO:0000259" key="2">
    <source>
        <dbReference type="Pfam" id="PF10373"/>
    </source>
</evidence>
<keyword evidence="4" id="KW-1185">Reference proteome</keyword>
<comment type="caution">
    <text evidence="3">The sequence shown here is derived from an EMBL/GenBank/DDBJ whole genome shotgun (WGS) entry which is preliminary data.</text>
</comment>
<evidence type="ECO:0000313" key="3">
    <source>
        <dbReference type="EMBL" id="KAL3643442.1"/>
    </source>
</evidence>
<dbReference type="Proteomes" id="UP001632038">
    <property type="component" value="Unassembled WGS sequence"/>
</dbReference>
<name>A0ABD3DQ36_9LAMI</name>
<feature type="domain" description="DNA/RNA-binding" evidence="2">
    <location>
        <begin position="172"/>
        <end position="479"/>
    </location>
</feature>
<organism evidence="3 4">
    <name type="scientific">Castilleja foliolosa</name>
    <dbReference type="NCBI Taxonomy" id="1961234"/>
    <lineage>
        <taxon>Eukaryota</taxon>
        <taxon>Viridiplantae</taxon>
        <taxon>Streptophyta</taxon>
        <taxon>Embryophyta</taxon>
        <taxon>Tracheophyta</taxon>
        <taxon>Spermatophyta</taxon>
        <taxon>Magnoliopsida</taxon>
        <taxon>eudicotyledons</taxon>
        <taxon>Gunneridae</taxon>
        <taxon>Pentapetalae</taxon>
        <taxon>asterids</taxon>
        <taxon>lamiids</taxon>
        <taxon>Lamiales</taxon>
        <taxon>Orobanchaceae</taxon>
        <taxon>Pedicularideae</taxon>
        <taxon>Castillejinae</taxon>
        <taxon>Castilleja</taxon>
    </lineage>
</organism>
<dbReference type="AlphaFoldDB" id="A0ABD3DQ36"/>
<proteinExistence type="predicted"/>
<dbReference type="SUPFAM" id="SSF48452">
    <property type="entry name" value="TPR-like"/>
    <property type="match status" value="1"/>
</dbReference>
<reference evidence="4" key="1">
    <citation type="journal article" date="2024" name="IScience">
        <title>Strigolactones Initiate the Formation of Haustorium-like Structures in Castilleja.</title>
        <authorList>
            <person name="Buerger M."/>
            <person name="Peterson D."/>
            <person name="Chory J."/>
        </authorList>
    </citation>
    <scope>NUCLEOTIDE SEQUENCE [LARGE SCALE GENOMIC DNA]</scope>
</reference>
<accession>A0ABD3DQ36</accession>
<dbReference type="EMBL" id="JAVIJP010000016">
    <property type="protein sequence ID" value="KAL3643442.1"/>
    <property type="molecule type" value="Genomic_DNA"/>
</dbReference>
<feature type="region of interest" description="Disordered" evidence="1">
    <location>
        <begin position="563"/>
        <end position="583"/>
    </location>
</feature>